<name>A0A5J4TVP0_9EUKA</name>
<reference evidence="2 3" key="1">
    <citation type="submission" date="2019-03" db="EMBL/GenBank/DDBJ databases">
        <title>Single cell metagenomics reveals metabolic interactions within the superorganism composed of flagellate Streblomastix strix and complex community of Bacteroidetes bacteria on its surface.</title>
        <authorList>
            <person name="Treitli S.C."/>
            <person name="Kolisko M."/>
            <person name="Husnik F."/>
            <person name="Keeling P."/>
            <person name="Hampl V."/>
        </authorList>
    </citation>
    <scope>NUCLEOTIDE SEQUENCE [LARGE SCALE GENOMIC DNA]</scope>
    <source>
        <strain evidence="2">ST1C</strain>
    </source>
</reference>
<dbReference type="EMBL" id="SNRW01024506">
    <property type="protein sequence ID" value="KAA6362218.1"/>
    <property type="molecule type" value="Genomic_DNA"/>
</dbReference>
<dbReference type="AlphaFoldDB" id="A0A5J4TVP0"/>
<accession>A0A5J4TVP0</accession>
<keyword evidence="1" id="KW-0732">Signal</keyword>
<feature type="chain" id="PRO_5023918142" evidence="1">
    <location>
        <begin position="21"/>
        <end position="397"/>
    </location>
</feature>
<dbReference type="Proteomes" id="UP000324800">
    <property type="component" value="Unassembled WGS sequence"/>
</dbReference>
<evidence type="ECO:0000313" key="3">
    <source>
        <dbReference type="Proteomes" id="UP000324800"/>
    </source>
</evidence>
<evidence type="ECO:0000313" key="2">
    <source>
        <dbReference type="EMBL" id="KAA6362218.1"/>
    </source>
</evidence>
<proteinExistence type="predicted"/>
<gene>
    <name evidence="2" type="ORF">EZS28_042255</name>
</gene>
<organism evidence="2 3">
    <name type="scientific">Streblomastix strix</name>
    <dbReference type="NCBI Taxonomy" id="222440"/>
    <lineage>
        <taxon>Eukaryota</taxon>
        <taxon>Metamonada</taxon>
        <taxon>Preaxostyla</taxon>
        <taxon>Oxymonadida</taxon>
        <taxon>Streblomastigidae</taxon>
        <taxon>Streblomastix</taxon>
    </lineage>
</organism>
<comment type="caution">
    <text evidence="2">The sequence shown here is derived from an EMBL/GenBank/DDBJ whole genome shotgun (WGS) entry which is preliminary data.</text>
</comment>
<sequence length="397" mass="44914">MILTLAVLIAVLAVSSTVDSENQIISQNLNINIDYALQIIHDDDCAIQSDVQQPHFSKLSGVFPRSSKVNVSWPWESERQMHSTDISSSDISQFSLHVACKATEDSNLFLPLIGTDLLDVDEVLEHYLHTGRSSMQIDLQRSQTCAAWVEDQNGIQSVRSFFHAQVRERMLEPIIRQEDYITGGGPTILRIENPNNEAFSAIKYRFADESDVRVQSISSHMATNTDSKEFIIYNASSPPIVHPGMRICAFVSPITLDDALTYFNDLQNGSYLHCLGFQSEELLVLHLLYNPPSEQQAPAFVPSLMHGKMILHSIFHFNLLPKQHKFEISKDQFTQNFYLYVNNAQELHPHPANQYQSTVKTNLSLLSPCTQHEVKIVKYLKMKYLYCASISPIPKAS</sequence>
<protein>
    <submittedName>
        <fullName evidence="2">Uncharacterized protein</fullName>
    </submittedName>
</protein>
<evidence type="ECO:0000256" key="1">
    <source>
        <dbReference type="SAM" id="SignalP"/>
    </source>
</evidence>
<feature type="signal peptide" evidence="1">
    <location>
        <begin position="1"/>
        <end position="20"/>
    </location>
</feature>